<keyword evidence="2" id="KW-0808">Transferase</keyword>
<dbReference type="SUPFAM" id="SSF53335">
    <property type="entry name" value="S-adenosyl-L-methionine-dependent methyltransferases"/>
    <property type="match status" value="1"/>
</dbReference>
<dbReference type="CDD" id="cd02440">
    <property type="entry name" value="AdoMet_MTases"/>
    <property type="match status" value="1"/>
</dbReference>
<dbReference type="RefSeq" id="WP_072984376.1">
    <property type="nucleotide sequence ID" value="NZ_FQZB01000003.1"/>
</dbReference>
<dbReference type="OrthoDB" id="9804312at2"/>
<evidence type="ECO:0000313" key="3">
    <source>
        <dbReference type="Proteomes" id="UP000184310"/>
    </source>
</evidence>
<dbReference type="InterPro" id="IPR029063">
    <property type="entry name" value="SAM-dependent_MTases_sf"/>
</dbReference>
<dbReference type="PANTHER" id="PTHR42912">
    <property type="entry name" value="METHYLTRANSFERASE"/>
    <property type="match status" value="1"/>
</dbReference>
<protein>
    <submittedName>
        <fullName evidence="2">Methyltransferase domain-containing protein</fullName>
    </submittedName>
</protein>
<dbReference type="EMBL" id="FQZB01000003">
    <property type="protein sequence ID" value="SHI40974.1"/>
    <property type="molecule type" value="Genomic_DNA"/>
</dbReference>
<dbReference type="GO" id="GO:0032259">
    <property type="term" value="P:methylation"/>
    <property type="evidence" value="ECO:0007669"/>
    <property type="project" value="UniProtKB-KW"/>
</dbReference>
<dbReference type="AlphaFoldDB" id="A0A1M6AWV0"/>
<dbReference type="Pfam" id="PF13649">
    <property type="entry name" value="Methyltransf_25"/>
    <property type="match status" value="1"/>
</dbReference>
<accession>A0A1M6AWV0</accession>
<reference evidence="2 3" key="1">
    <citation type="submission" date="2016-11" db="EMBL/GenBank/DDBJ databases">
        <authorList>
            <person name="Jaros S."/>
            <person name="Januszkiewicz K."/>
            <person name="Wedrychowicz H."/>
        </authorList>
    </citation>
    <scope>NUCLEOTIDE SEQUENCE [LARGE SCALE GENOMIC DNA]</scope>
    <source>
        <strain evidence="2 3">DSM 21758</strain>
    </source>
</reference>
<feature type="domain" description="Methyltransferase" evidence="1">
    <location>
        <begin position="43"/>
        <end position="137"/>
    </location>
</feature>
<keyword evidence="2" id="KW-0489">Methyltransferase</keyword>
<organism evidence="2 3">
    <name type="scientific">Clostridium cavendishii DSM 21758</name>
    <dbReference type="NCBI Taxonomy" id="1121302"/>
    <lineage>
        <taxon>Bacteria</taxon>
        <taxon>Bacillati</taxon>
        <taxon>Bacillota</taxon>
        <taxon>Clostridia</taxon>
        <taxon>Eubacteriales</taxon>
        <taxon>Clostridiaceae</taxon>
        <taxon>Clostridium</taxon>
    </lineage>
</organism>
<evidence type="ECO:0000313" key="2">
    <source>
        <dbReference type="EMBL" id="SHI40974.1"/>
    </source>
</evidence>
<dbReference type="InterPro" id="IPR041698">
    <property type="entry name" value="Methyltransf_25"/>
</dbReference>
<sequence length="224" mass="26069">MKINMKSLWENLHKQSRFRPKYPCEKVVQFVFKNFKRDGSAKVLDLGCGTGRHVYFMASENIDAYGTDISKDGIEYTTQMLGNHGLKADLKVSTVDKIPYENEYFDGLICYGVLYYCSKEEIEVAVKEIKRVLKPTGKAFIIVRSVKDYRFGKGEEFEKNTFLIKETDENKAAFNENGMKMHFFTYEEVQQLFKDFSEINIDEIIETHENGKYADCNYVINLVK</sequence>
<dbReference type="GO" id="GO:0008168">
    <property type="term" value="F:methyltransferase activity"/>
    <property type="evidence" value="ECO:0007669"/>
    <property type="project" value="UniProtKB-KW"/>
</dbReference>
<keyword evidence="3" id="KW-1185">Reference proteome</keyword>
<name>A0A1M6AWV0_9CLOT</name>
<evidence type="ECO:0000259" key="1">
    <source>
        <dbReference type="Pfam" id="PF13649"/>
    </source>
</evidence>
<dbReference type="Proteomes" id="UP000184310">
    <property type="component" value="Unassembled WGS sequence"/>
</dbReference>
<dbReference type="STRING" id="1121302.SAMN02745163_00199"/>
<proteinExistence type="predicted"/>
<dbReference type="Gene3D" id="3.40.50.150">
    <property type="entry name" value="Vaccinia Virus protein VP39"/>
    <property type="match status" value="1"/>
</dbReference>
<gene>
    <name evidence="2" type="ORF">SAMN02745163_00199</name>
</gene>
<dbReference type="InterPro" id="IPR050508">
    <property type="entry name" value="Methyltransf_Superfamily"/>
</dbReference>